<dbReference type="Proteomes" id="UP000304912">
    <property type="component" value="Plasmid plas12"/>
</dbReference>
<organism evidence="1 2">
    <name type="scientific">Salinimonas iocasae</name>
    <dbReference type="NCBI Taxonomy" id="2572577"/>
    <lineage>
        <taxon>Bacteria</taxon>
        <taxon>Pseudomonadati</taxon>
        <taxon>Pseudomonadota</taxon>
        <taxon>Gammaproteobacteria</taxon>
        <taxon>Alteromonadales</taxon>
        <taxon>Alteromonadaceae</taxon>
        <taxon>Alteromonas/Salinimonas group</taxon>
        <taxon>Salinimonas</taxon>
    </lineage>
</organism>
<dbReference type="OrthoDB" id="6382528at2"/>
<protein>
    <submittedName>
        <fullName evidence="1">Uncharacterized protein</fullName>
    </submittedName>
</protein>
<evidence type="ECO:0000313" key="2">
    <source>
        <dbReference type="Proteomes" id="UP000304912"/>
    </source>
</evidence>
<evidence type="ECO:0000313" key="1">
    <source>
        <dbReference type="EMBL" id="QCZ95410.1"/>
    </source>
</evidence>
<dbReference type="RefSeq" id="WP_139758108.1">
    <property type="nucleotide sequence ID" value="NZ_CP039853.1"/>
</dbReference>
<proteinExistence type="predicted"/>
<keyword evidence="1" id="KW-0614">Plasmid</keyword>
<name>A0A5B7YJB7_9ALTE</name>
<dbReference type="AlphaFoldDB" id="A0A5B7YJB7"/>
<keyword evidence="2" id="KW-1185">Reference proteome</keyword>
<reference evidence="1 2" key="1">
    <citation type="submission" date="2019-04" db="EMBL/GenBank/DDBJ databases">
        <title>Salinimonas iocasae sp. nov., a halophilic bacterium isolated from the outer tube casing of tubeworms in Okinawa Trough.</title>
        <authorList>
            <person name="Zhang H."/>
            <person name="Wang H."/>
            <person name="Li C."/>
        </authorList>
    </citation>
    <scope>NUCLEOTIDE SEQUENCE [LARGE SCALE GENOMIC DNA]</scope>
    <source>
        <strain evidence="1 2">KX18D6</strain>
        <plasmid evidence="1 2">plas12</plasmid>
    </source>
</reference>
<dbReference type="EMBL" id="CP039853">
    <property type="protein sequence ID" value="QCZ95410.1"/>
    <property type="molecule type" value="Genomic_DNA"/>
</dbReference>
<sequence length="209" mass="22786">MNKFVMYGLVIVSVALGTAWFVFGDAIIERGDLLYTPNEPTAVANDFWITALNETDTGAARYLSGDSLSETLIPGYSKQDRAILGKSEQSNGTYYIKTTLMLFRDGQSTQVPLYTVVVSEDGLFKVDLNSTLSSAQDAALDNALSYYASAAKHAYRLFPGTQLSADEKVLLLDANLSNLEERMCAVRSEVIKTVLPSYAQSASTPAYCE</sequence>
<geneLocation type="plasmid" evidence="1 2">
    <name>plas12</name>
</geneLocation>
<accession>A0A5B7YJB7</accession>
<dbReference type="KEGG" id="salk:FBQ74_17900"/>
<gene>
    <name evidence="1" type="ORF">FBQ74_17900</name>
</gene>